<dbReference type="Gene3D" id="3.40.50.300">
    <property type="entry name" value="P-loop containing nucleotide triphosphate hydrolases"/>
    <property type="match status" value="1"/>
</dbReference>
<keyword evidence="2" id="KW-1185">Reference proteome</keyword>
<dbReference type="InterPro" id="IPR027417">
    <property type="entry name" value="P-loop_NTPase"/>
</dbReference>
<accession>A0A1R3V7A1</accession>
<proteinExistence type="predicted"/>
<dbReference type="EMBL" id="FTPD01000016">
    <property type="protein sequence ID" value="SIT55774.1"/>
    <property type="molecule type" value="Genomic_DNA"/>
</dbReference>
<protein>
    <recommendedName>
        <fullName evidence="3">Sulfotransferase domain-containing protein</fullName>
    </recommendedName>
</protein>
<reference evidence="2" key="1">
    <citation type="submission" date="2017-01" db="EMBL/GenBank/DDBJ databases">
        <authorList>
            <person name="Brunel B."/>
        </authorList>
    </citation>
    <scope>NUCLEOTIDE SEQUENCE [LARGE SCALE GENOMIC DNA]</scope>
</reference>
<dbReference type="STRING" id="1631249.BQ8794_230084"/>
<gene>
    <name evidence="1" type="ORF">BQ8794_230084</name>
</gene>
<organism evidence="1 2">
    <name type="scientific">Mesorhizobium prunaredense</name>
    <dbReference type="NCBI Taxonomy" id="1631249"/>
    <lineage>
        <taxon>Bacteria</taxon>
        <taxon>Pseudomonadati</taxon>
        <taxon>Pseudomonadota</taxon>
        <taxon>Alphaproteobacteria</taxon>
        <taxon>Hyphomicrobiales</taxon>
        <taxon>Phyllobacteriaceae</taxon>
        <taxon>Mesorhizobium</taxon>
    </lineage>
</organism>
<name>A0A1R3V7A1_9HYPH</name>
<sequence length="408" mass="46988">MPVVAYVGYRARKRQMKLILHIGTNKTGTTALQQFLSINRKKLGKHGIYYATPPDTHNFNSVVRAPRRSMDGAPSWALLPRYHLVARQDEILGKFFVDHLVHAEREGAHTLVASSEALYCMPIHLHNPGDKNVCVDTLAQIECLRAAIPSSVNCRIICYVRRPDQYLESLYTQCVKQGMFTGEIAEFVNIVDDMLDYHRCLSMWQKVFGGSNTEARVYETALPNLIHDFLRYVLHLQESSLFAKASPRVNERLSRDLIESIRLLNKDIPCSKRTFDQRIYALVDERIADPSSNHEYLSPDERAGLLSRLEPSMKRLRTEFALPAFPQFDYEAAKAAWRSYPGLSFERIQEIECHYKDAQAHMGFRLERVFKRIASIARRKLPFLSFVLDFVRASGMHRILLVAVKRFK</sequence>
<dbReference type="AlphaFoldDB" id="A0A1R3V7A1"/>
<evidence type="ECO:0000313" key="2">
    <source>
        <dbReference type="Proteomes" id="UP000188388"/>
    </source>
</evidence>
<evidence type="ECO:0000313" key="1">
    <source>
        <dbReference type="EMBL" id="SIT55774.1"/>
    </source>
</evidence>
<dbReference type="Proteomes" id="UP000188388">
    <property type="component" value="Unassembled WGS sequence"/>
</dbReference>
<dbReference type="SUPFAM" id="SSF52540">
    <property type="entry name" value="P-loop containing nucleoside triphosphate hydrolases"/>
    <property type="match status" value="1"/>
</dbReference>
<evidence type="ECO:0008006" key="3">
    <source>
        <dbReference type="Google" id="ProtNLM"/>
    </source>
</evidence>